<proteinExistence type="predicted"/>
<dbReference type="RefSeq" id="WP_186084731.1">
    <property type="nucleotide sequence ID" value="NZ_BMDB01000003.1"/>
</dbReference>
<keyword evidence="2" id="KW-0472">Membrane</keyword>
<evidence type="ECO:0000256" key="2">
    <source>
        <dbReference type="SAM" id="Phobius"/>
    </source>
</evidence>
<sequence>MFFFHRDYFRNARGQHLKVFFYGLLMMLLAFILMTVLTGVVFGGGMGMIFGDYIALGIMTFIFGGLALLAFSILVLMPLQYSIYAYYMYGYNGTDFSFKDGLILFRKGNFWKSVGIILLLMIMAMVISSVVSGVVYGLVFVVASLFGVGSALIDPEGIEALSIGASIVLIILQFVLAMFQIAFSILLQLAITMIMLNHIDQPQTTLGSKLAKGLTIAFQSFKDLLKLLFSNFILMIIPVILIFAAIIIMVIAGLTLSTSDTMPVGIAVGMIILTIGIMIMYIFIGYYMIGSFISYYFNGRDRYERKHEAPSQDDYREDGTQHITMS</sequence>
<reference evidence="3 4" key="1">
    <citation type="submission" date="2020-07" db="EMBL/GenBank/DDBJ databases">
        <authorList>
            <person name="Criscuolo A."/>
        </authorList>
    </citation>
    <scope>NUCLEOTIDE SEQUENCE [LARGE SCALE GENOMIC DNA]</scope>
    <source>
        <strain evidence="4">CIP 111030</strain>
    </source>
</reference>
<keyword evidence="2" id="KW-0812">Transmembrane</keyword>
<feature type="compositionally biased region" description="Basic and acidic residues" evidence="1">
    <location>
        <begin position="307"/>
        <end position="320"/>
    </location>
</feature>
<evidence type="ECO:0000256" key="1">
    <source>
        <dbReference type="SAM" id="MobiDB-lite"/>
    </source>
</evidence>
<keyword evidence="4" id="KW-1185">Reference proteome</keyword>
<accession>A0A6V7R584</accession>
<feature type="transmembrane region" description="Helical" evidence="2">
    <location>
        <begin position="20"/>
        <end position="42"/>
    </location>
</feature>
<keyword evidence="2" id="KW-1133">Transmembrane helix</keyword>
<dbReference type="AlphaFoldDB" id="A0A6V7R584"/>
<feature type="transmembrane region" description="Helical" evidence="2">
    <location>
        <begin position="116"/>
        <end position="143"/>
    </location>
</feature>
<evidence type="ECO:0000313" key="4">
    <source>
        <dbReference type="Proteomes" id="UP000521032"/>
    </source>
</evidence>
<organism evidence="3 4">
    <name type="scientific">Phocicoccus schoeneichii</name>
    <dbReference type="NCBI Taxonomy" id="1812261"/>
    <lineage>
        <taxon>Bacteria</taxon>
        <taxon>Bacillati</taxon>
        <taxon>Bacillota</taxon>
        <taxon>Bacilli</taxon>
        <taxon>Bacillales</taxon>
        <taxon>Salinicoccaceae</taxon>
        <taxon>Phocicoccus</taxon>
    </lineage>
</organism>
<evidence type="ECO:0000313" key="3">
    <source>
        <dbReference type="EMBL" id="CAD2072223.1"/>
    </source>
</evidence>
<feature type="transmembrane region" description="Helical" evidence="2">
    <location>
        <begin position="266"/>
        <end position="297"/>
    </location>
</feature>
<feature type="transmembrane region" description="Helical" evidence="2">
    <location>
        <begin position="54"/>
        <end position="79"/>
    </location>
</feature>
<feature type="transmembrane region" description="Helical" evidence="2">
    <location>
        <begin position="163"/>
        <end position="187"/>
    </location>
</feature>
<name>A0A6V7R584_9BACL</name>
<feature type="region of interest" description="Disordered" evidence="1">
    <location>
        <begin position="307"/>
        <end position="326"/>
    </location>
</feature>
<protein>
    <recommendedName>
        <fullName evidence="5">Membrane domain of glycerophosphoryl diester phosphodiesterase</fullName>
    </recommendedName>
</protein>
<comment type="caution">
    <text evidence="3">The sequence shown here is derived from an EMBL/GenBank/DDBJ whole genome shotgun (WGS) entry which is preliminary data.</text>
</comment>
<evidence type="ECO:0008006" key="5">
    <source>
        <dbReference type="Google" id="ProtNLM"/>
    </source>
</evidence>
<dbReference type="EMBL" id="CAJEWE010000004">
    <property type="protein sequence ID" value="CAD2072223.1"/>
    <property type="molecule type" value="Genomic_DNA"/>
</dbReference>
<feature type="transmembrane region" description="Helical" evidence="2">
    <location>
        <begin position="232"/>
        <end position="254"/>
    </location>
</feature>
<dbReference type="Proteomes" id="UP000521032">
    <property type="component" value="Unassembled WGS sequence"/>
</dbReference>
<gene>
    <name evidence="3" type="ORF">JEOSCH030_00236</name>
</gene>